<feature type="compositionally biased region" description="Low complexity" evidence="1">
    <location>
        <begin position="344"/>
        <end position="353"/>
    </location>
</feature>
<dbReference type="Proteomes" id="UP001152797">
    <property type="component" value="Unassembled WGS sequence"/>
</dbReference>
<accession>A0A9P1G5G7</accession>
<evidence type="ECO:0000313" key="4">
    <source>
        <dbReference type="Proteomes" id="UP001152797"/>
    </source>
</evidence>
<protein>
    <submittedName>
        <fullName evidence="2">Uncharacterized protein</fullName>
    </submittedName>
</protein>
<feature type="region of interest" description="Disordered" evidence="1">
    <location>
        <begin position="323"/>
        <end position="359"/>
    </location>
</feature>
<feature type="region of interest" description="Disordered" evidence="1">
    <location>
        <begin position="1"/>
        <end position="47"/>
    </location>
</feature>
<comment type="caution">
    <text evidence="2">The sequence shown here is derived from an EMBL/GenBank/DDBJ whole genome shotgun (WGS) entry which is preliminary data.</text>
</comment>
<dbReference type="EMBL" id="CAMXCT020002770">
    <property type="protein sequence ID" value="CAL1153686.1"/>
    <property type="molecule type" value="Genomic_DNA"/>
</dbReference>
<evidence type="ECO:0000313" key="2">
    <source>
        <dbReference type="EMBL" id="CAI4000311.1"/>
    </source>
</evidence>
<keyword evidence="4" id="KW-1185">Reference proteome</keyword>
<reference evidence="3" key="2">
    <citation type="submission" date="2024-04" db="EMBL/GenBank/DDBJ databases">
        <authorList>
            <person name="Chen Y."/>
            <person name="Shah S."/>
            <person name="Dougan E. K."/>
            <person name="Thang M."/>
            <person name="Chan C."/>
        </authorList>
    </citation>
    <scope>NUCLEOTIDE SEQUENCE [LARGE SCALE GENOMIC DNA]</scope>
</reference>
<organism evidence="2">
    <name type="scientific">Cladocopium goreaui</name>
    <dbReference type="NCBI Taxonomy" id="2562237"/>
    <lineage>
        <taxon>Eukaryota</taxon>
        <taxon>Sar</taxon>
        <taxon>Alveolata</taxon>
        <taxon>Dinophyceae</taxon>
        <taxon>Suessiales</taxon>
        <taxon>Symbiodiniaceae</taxon>
        <taxon>Cladocopium</taxon>
    </lineage>
</organism>
<reference evidence="2" key="1">
    <citation type="submission" date="2022-10" db="EMBL/GenBank/DDBJ databases">
        <authorList>
            <person name="Chen Y."/>
            <person name="Dougan E. K."/>
            <person name="Chan C."/>
            <person name="Rhodes N."/>
            <person name="Thang M."/>
        </authorList>
    </citation>
    <scope>NUCLEOTIDE SEQUENCE</scope>
</reference>
<feature type="non-terminal residue" evidence="2">
    <location>
        <position position="575"/>
    </location>
</feature>
<evidence type="ECO:0000256" key="1">
    <source>
        <dbReference type="SAM" id="MobiDB-lite"/>
    </source>
</evidence>
<evidence type="ECO:0000313" key="3">
    <source>
        <dbReference type="EMBL" id="CAL1153686.1"/>
    </source>
</evidence>
<name>A0A9P1G5G7_9DINO</name>
<proteinExistence type="predicted"/>
<dbReference type="EMBL" id="CAMXCT030002770">
    <property type="protein sequence ID" value="CAL4787623.1"/>
    <property type="molecule type" value="Genomic_DNA"/>
</dbReference>
<dbReference type="EMBL" id="CAMXCT010002770">
    <property type="protein sequence ID" value="CAI4000311.1"/>
    <property type="molecule type" value="Genomic_DNA"/>
</dbReference>
<sequence length="575" mass="62959">AALLAPAKETKVAKNLEPQRPGRPQNKTETETGEETISSSTDQLDGSSNKSIALRLGRCAFAALHSKNPAIAYTAEISRLQLGGCDVGHKYHDANTLEALSFASVKLCREALRQSMRQPPLNLSRFGLRSCFSASLDGVTLPNGHTVLPTVVHFTDAKGQLQWAMAGSEIHGVDYSGRSTAKLFLKSLAFLAPSEKSPEWSQFWDHLICVCGDGAMVGNTGISVDLHIAEVLKLQYRSGMQDAFHEFDLVGRPLMTELLEVPLLPVLAPHAPLLDPAVPKPEHAYLPLPAWFRSMAQDCPRLPAQAWGFGAGMNEGLLEQRGMKRGADTEESAAGPSKRRRQASSSSSSTSSSDSEDDEAFGQSIAGWLKLQKRFRRLLAYGQGKELLRRVAVAAGRRRDVAIQAPARTRFLVYNNGVLQQSLKDFQLRISGLIEMQKEFQRRVSAAQRHAATRQSAPEPPISMNAPLGVLARGSGPKPRKEKQKSNAKVARLQSQQAKRNEVLANLARHATDSESLFHVLMFVDVMQPFFKGALLVQRSDAVFFEVQRGILEVHDTLLEATSPSTWSVTTAATR</sequence>
<gene>
    <name evidence="2" type="ORF">C1SCF055_LOCUS26437</name>
</gene>
<feature type="region of interest" description="Disordered" evidence="1">
    <location>
        <begin position="445"/>
        <end position="495"/>
    </location>
</feature>
<dbReference type="AlphaFoldDB" id="A0A9P1G5G7"/>